<evidence type="ECO:0000313" key="1">
    <source>
        <dbReference type="EMBL" id="JAE18568.1"/>
    </source>
</evidence>
<proteinExistence type="predicted"/>
<organism evidence="1">
    <name type="scientific">Arundo donax</name>
    <name type="common">Giant reed</name>
    <name type="synonym">Donax arundinaceus</name>
    <dbReference type="NCBI Taxonomy" id="35708"/>
    <lineage>
        <taxon>Eukaryota</taxon>
        <taxon>Viridiplantae</taxon>
        <taxon>Streptophyta</taxon>
        <taxon>Embryophyta</taxon>
        <taxon>Tracheophyta</taxon>
        <taxon>Spermatophyta</taxon>
        <taxon>Magnoliopsida</taxon>
        <taxon>Liliopsida</taxon>
        <taxon>Poales</taxon>
        <taxon>Poaceae</taxon>
        <taxon>PACMAD clade</taxon>
        <taxon>Arundinoideae</taxon>
        <taxon>Arundineae</taxon>
        <taxon>Arundo</taxon>
    </lineage>
</organism>
<reference evidence="1" key="2">
    <citation type="journal article" date="2015" name="Data Brief">
        <title>Shoot transcriptome of the giant reed, Arundo donax.</title>
        <authorList>
            <person name="Barrero R.A."/>
            <person name="Guerrero F.D."/>
            <person name="Moolhuijzen P."/>
            <person name="Goolsby J.A."/>
            <person name="Tidwell J."/>
            <person name="Bellgard S.E."/>
            <person name="Bellgard M.I."/>
        </authorList>
    </citation>
    <scope>NUCLEOTIDE SEQUENCE</scope>
    <source>
        <tissue evidence="1">Shoot tissue taken approximately 20 cm above the soil surface</tissue>
    </source>
</reference>
<dbReference type="EMBL" id="GBRH01179328">
    <property type="protein sequence ID" value="JAE18568.1"/>
    <property type="molecule type" value="Transcribed_RNA"/>
</dbReference>
<name>A0A0A9GD47_ARUDO</name>
<sequence length="53" mass="5991">MDEDWLALKDLESWKNGAQGSLKSLALGADDLLYDLQNNGEVVKYESRTWSSE</sequence>
<dbReference type="AlphaFoldDB" id="A0A0A9GD47"/>
<protein>
    <submittedName>
        <fullName evidence="1">Uncharacterized protein</fullName>
    </submittedName>
</protein>
<reference evidence="1" key="1">
    <citation type="submission" date="2014-09" db="EMBL/GenBank/DDBJ databases">
        <authorList>
            <person name="Magalhaes I.L.F."/>
            <person name="Oliveira U."/>
            <person name="Santos F.R."/>
            <person name="Vidigal T.H.D.A."/>
            <person name="Brescovit A.D."/>
            <person name="Santos A.J."/>
        </authorList>
    </citation>
    <scope>NUCLEOTIDE SEQUENCE</scope>
    <source>
        <tissue evidence="1">Shoot tissue taken approximately 20 cm above the soil surface</tissue>
    </source>
</reference>
<accession>A0A0A9GD47</accession>